<feature type="transmembrane region" description="Helical" evidence="8">
    <location>
        <begin position="357"/>
        <end position="376"/>
    </location>
</feature>
<feature type="transmembrane region" description="Helical" evidence="8">
    <location>
        <begin position="97"/>
        <end position="115"/>
    </location>
</feature>
<dbReference type="EMBL" id="JAANYQ010000007">
    <property type="protein sequence ID" value="KAF4123089.1"/>
    <property type="molecule type" value="Genomic_DNA"/>
</dbReference>
<comment type="caution">
    <text evidence="10">The sequence shown here is derived from an EMBL/GenBank/DDBJ whole genome shotgun (WGS) entry which is preliminary data.</text>
</comment>
<feature type="transmembrane region" description="Helical" evidence="8">
    <location>
        <begin position="22"/>
        <end position="40"/>
    </location>
</feature>
<dbReference type="AlphaFoldDB" id="A0A9P4YY19"/>
<dbReference type="GO" id="GO:0005886">
    <property type="term" value="C:plasma membrane"/>
    <property type="evidence" value="ECO:0007669"/>
    <property type="project" value="TreeGrafter"/>
</dbReference>
<dbReference type="GO" id="GO:0098717">
    <property type="term" value="P:pantothenate import across plasma membrane"/>
    <property type="evidence" value="ECO:0007669"/>
    <property type="project" value="TreeGrafter"/>
</dbReference>
<dbReference type="InterPro" id="IPR011701">
    <property type="entry name" value="MFS"/>
</dbReference>
<keyword evidence="11" id="KW-1185">Reference proteome</keyword>
<organism evidence="10 11">
    <name type="scientific">Geosmithia morbida</name>
    <dbReference type="NCBI Taxonomy" id="1094350"/>
    <lineage>
        <taxon>Eukaryota</taxon>
        <taxon>Fungi</taxon>
        <taxon>Dikarya</taxon>
        <taxon>Ascomycota</taxon>
        <taxon>Pezizomycotina</taxon>
        <taxon>Sordariomycetes</taxon>
        <taxon>Hypocreomycetidae</taxon>
        <taxon>Hypocreales</taxon>
        <taxon>Bionectriaceae</taxon>
        <taxon>Geosmithia</taxon>
    </lineage>
</organism>
<feature type="transmembrane region" description="Helical" evidence="8">
    <location>
        <begin position="127"/>
        <end position="146"/>
    </location>
</feature>
<sequence length="480" mass="53533">MEALAQLREHFKPRGSRLEQKLVLKLDFFILTFCCLAYFTNYLDRASISQAYVSGMRDDLGFEGAQLTLVTTLYAVGYLIGIVPNNLMLTYFKPRRFFPTMITIWAGLTMVNAAARSPKDLMAIRFFQGYFESCIFAGTQYILGSWYTKRELGQRTGIFTASGLAGGMFGGFLQAGIYKSMDGLHGLPGWRWLFIISGLITLPVAAYGFFFFPDTPHTTTAFYLTEEQKRLARERVPPGVDSEPILSLAFLRRLGGSWFLYAFCFLWILGNCSESLGNQSLLNLYMQGHPERGYSVVQMNNWPTGVQAVGVVSTLVWAVATDVWGGRWISGYYVAATCIGAAVMVLVPSAPAAKFAAYYWSGSVYCIQCTFFAWANESMRSQPPALRSCVIACMNAAGNCFQAWWPLIFYRADDAPEFRRGMYALIAIGATMAVWTTALVWNDRRMQKETGIIDAVADDHDAREGHGTDSISKVDDPSKV</sequence>
<feature type="transmembrane region" description="Helical" evidence="8">
    <location>
        <begin position="60"/>
        <end position="85"/>
    </location>
</feature>
<keyword evidence="3 8" id="KW-0812">Transmembrane</keyword>
<dbReference type="InterPro" id="IPR020846">
    <property type="entry name" value="MFS_dom"/>
</dbReference>
<accession>A0A9P4YY19</accession>
<name>A0A9P4YY19_9HYPO</name>
<dbReference type="FunFam" id="1.20.1250.20:FF:000065">
    <property type="entry name" value="Putative MFS pantothenate transporter"/>
    <property type="match status" value="1"/>
</dbReference>
<keyword evidence="5 8" id="KW-0472">Membrane</keyword>
<comment type="similarity">
    <text evidence="6">Belongs to the major facilitator superfamily. Allantoate permease family.</text>
</comment>
<evidence type="ECO:0000256" key="2">
    <source>
        <dbReference type="ARBA" id="ARBA00022448"/>
    </source>
</evidence>
<dbReference type="Gene3D" id="1.20.1250.20">
    <property type="entry name" value="MFS general substrate transporter like domains"/>
    <property type="match status" value="1"/>
</dbReference>
<dbReference type="GO" id="GO:0015233">
    <property type="term" value="F:pantothenate transmembrane transporter activity"/>
    <property type="evidence" value="ECO:0007669"/>
    <property type="project" value="TreeGrafter"/>
</dbReference>
<evidence type="ECO:0000256" key="8">
    <source>
        <dbReference type="SAM" id="Phobius"/>
    </source>
</evidence>
<proteinExistence type="inferred from homology"/>
<dbReference type="RefSeq" id="XP_035321741.1">
    <property type="nucleotide sequence ID" value="XM_035468607.1"/>
</dbReference>
<gene>
    <name evidence="10" type="ORF">GMORB2_6637</name>
</gene>
<feature type="transmembrane region" description="Helical" evidence="8">
    <location>
        <begin position="302"/>
        <end position="320"/>
    </location>
</feature>
<feature type="domain" description="Major facilitator superfamily (MFS) profile" evidence="9">
    <location>
        <begin position="30"/>
        <end position="480"/>
    </location>
</feature>
<feature type="transmembrane region" description="Helical" evidence="8">
    <location>
        <begin position="190"/>
        <end position="212"/>
    </location>
</feature>
<evidence type="ECO:0000256" key="3">
    <source>
        <dbReference type="ARBA" id="ARBA00022692"/>
    </source>
</evidence>
<evidence type="ECO:0000259" key="9">
    <source>
        <dbReference type="PROSITE" id="PS50850"/>
    </source>
</evidence>
<feature type="transmembrane region" description="Helical" evidence="8">
    <location>
        <begin position="258"/>
        <end position="282"/>
    </location>
</feature>
<dbReference type="GeneID" id="55972862"/>
<evidence type="ECO:0000256" key="7">
    <source>
        <dbReference type="SAM" id="MobiDB-lite"/>
    </source>
</evidence>
<dbReference type="Pfam" id="PF07690">
    <property type="entry name" value="MFS_1"/>
    <property type="match status" value="1"/>
</dbReference>
<reference evidence="10" key="1">
    <citation type="submission" date="2020-03" db="EMBL/GenBank/DDBJ databases">
        <title>Site-based positive gene gene selection in Geosmithia morbida across the United States reveals a broad range of putative effectors and factors for local host and environmental adapation.</title>
        <authorList>
            <person name="Onufrak A."/>
            <person name="Murdoch R.W."/>
            <person name="Gazis R."/>
            <person name="Huff M."/>
            <person name="Staton M."/>
            <person name="Klingeman W."/>
            <person name="Hadziabdic D."/>
        </authorList>
    </citation>
    <scope>NUCLEOTIDE SEQUENCE</scope>
    <source>
        <strain evidence="10">1262</strain>
    </source>
</reference>
<evidence type="ECO:0000256" key="6">
    <source>
        <dbReference type="ARBA" id="ARBA00037968"/>
    </source>
</evidence>
<dbReference type="PANTHER" id="PTHR43791">
    <property type="entry name" value="PERMEASE-RELATED"/>
    <property type="match status" value="1"/>
</dbReference>
<dbReference type="Proteomes" id="UP000749293">
    <property type="component" value="Unassembled WGS sequence"/>
</dbReference>
<dbReference type="OrthoDB" id="3639251at2759"/>
<evidence type="ECO:0000313" key="10">
    <source>
        <dbReference type="EMBL" id="KAF4123089.1"/>
    </source>
</evidence>
<dbReference type="SUPFAM" id="SSF103473">
    <property type="entry name" value="MFS general substrate transporter"/>
    <property type="match status" value="1"/>
</dbReference>
<keyword evidence="4 8" id="KW-1133">Transmembrane helix</keyword>
<feature type="region of interest" description="Disordered" evidence="7">
    <location>
        <begin position="458"/>
        <end position="480"/>
    </location>
</feature>
<feature type="transmembrane region" description="Helical" evidence="8">
    <location>
        <begin position="158"/>
        <end position="178"/>
    </location>
</feature>
<dbReference type="InterPro" id="IPR036259">
    <property type="entry name" value="MFS_trans_sf"/>
</dbReference>
<evidence type="ECO:0000313" key="11">
    <source>
        <dbReference type="Proteomes" id="UP000749293"/>
    </source>
</evidence>
<evidence type="ECO:0000256" key="1">
    <source>
        <dbReference type="ARBA" id="ARBA00004141"/>
    </source>
</evidence>
<keyword evidence="2" id="KW-0813">Transport</keyword>
<evidence type="ECO:0000256" key="4">
    <source>
        <dbReference type="ARBA" id="ARBA00022989"/>
    </source>
</evidence>
<feature type="transmembrane region" description="Helical" evidence="8">
    <location>
        <begin position="332"/>
        <end position="351"/>
    </location>
</feature>
<feature type="transmembrane region" description="Helical" evidence="8">
    <location>
        <begin position="388"/>
        <end position="410"/>
    </location>
</feature>
<comment type="subcellular location">
    <subcellularLocation>
        <location evidence="1">Membrane</location>
        <topology evidence="1">Multi-pass membrane protein</topology>
    </subcellularLocation>
</comment>
<evidence type="ECO:0000256" key="5">
    <source>
        <dbReference type="ARBA" id="ARBA00023136"/>
    </source>
</evidence>
<dbReference type="PROSITE" id="PS50850">
    <property type="entry name" value="MFS"/>
    <property type="match status" value="1"/>
</dbReference>
<protein>
    <submittedName>
        <fullName evidence="10">MFS transporter, ACS family, pantothenate transporter</fullName>
    </submittedName>
</protein>
<dbReference type="PANTHER" id="PTHR43791:SF4">
    <property type="entry name" value="PANTOTHENATE TRANSPORTER FEN2"/>
    <property type="match status" value="1"/>
</dbReference>
<feature type="transmembrane region" description="Helical" evidence="8">
    <location>
        <begin position="422"/>
        <end position="441"/>
    </location>
</feature>